<gene>
    <name evidence="3" type="primary">epsI</name>
    <name evidence="3" type="ORF">C8261_01540</name>
</gene>
<dbReference type="Proteomes" id="UP000241193">
    <property type="component" value="Unassembled WGS sequence"/>
</dbReference>
<evidence type="ECO:0000313" key="3">
    <source>
        <dbReference type="EMBL" id="PTD98126.1"/>
    </source>
</evidence>
<dbReference type="InterPro" id="IPR054653">
    <property type="entry name" value="EpsI_type_B_pred"/>
</dbReference>
<accession>A0A2T4IK59</accession>
<evidence type="ECO:0000313" key="4">
    <source>
        <dbReference type="Proteomes" id="UP000241193"/>
    </source>
</evidence>
<feature type="signal peptide" evidence="1">
    <location>
        <begin position="1"/>
        <end position="21"/>
    </location>
</feature>
<evidence type="ECO:0000259" key="2">
    <source>
        <dbReference type="Pfam" id="PF11984"/>
    </source>
</evidence>
<keyword evidence="4" id="KW-1185">Reference proteome</keyword>
<dbReference type="AlphaFoldDB" id="A0A2T4IK59"/>
<dbReference type="OrthoDB" id="8583485at2"/>
<evidence type="ECO:0000256" key="1">
    <source>
        <dbReference type="SAM" id="SignalP"/>
    </source>
</evidence>
<reference evidence="3 4" key="1">
    <citation type="submission" date="2018-03" db="EMBL/GenBank/DDBJ databases">
        <authorList>
            <person name="Keele B.F."/>
        </authorList>
    </citation>
    <scope>NUCLEOTIDE SEQUENCE [LARGE SCALE GENOMIC DNA]</scope>
    <source>
        <strain evidence="3 4">D20</strain>
    </source>
</reference>
<organism evidence="3 4">
    <name type="scientific">Pseudothauera lacus</name>
    <dbReference type="NCBI Taxonomy" id="2136175"/>
    <lineage>
        <taxon>Bacteria</taxon>
        <taxon>Pseudomonadati</taxon>
        <taxon>Pseudomonadota</taxon>
        <taxon>Betaproteobacteria</taxon>
        <taxon>Rhodocyclales</taxon>
        <taxon>Zoogloeaceae</taxon>
        <taxon>Pseudothauera</taxon>
    </lineage>
</organism>
<dbReference type="EMBL" id="PZKC01000001">
    <property type="protein sequence ID" value="PTD98126.1"/>
    <property type="molecule type" value="Genomic_DNA"/>
</dbReference>
<dbReference type="RefSeq" id="WP_107491886.1">
    <property type="nucleotide sequence ID" value="NZ_PZKC01000001.1"/>
</dbReference>
<dbReference type="NCBIfam" id="TIGR02914">
    <property type="entry name" value="EpsI_fam"/>
    <property type="match status" value="1"/>
</dbReference>
<feature type="domain" description="Methanolan biosynthesis EpsI" evidence="2">
    <location>
        <begin position="7"/>
        <end position="214"/>
    </location>
</feature>
<feature type="chain" id="PRO_5015545239" evidence="1">
    <location>
        <begin position="22"/>
        <end position="227"/>
    </location>
</feature>
<name>A0A2T4IK59_9RHOO</name>
<dbReference type="Pfam" id="PF11984">
    <property type="entry name" value="DUF3485"/>
    <property type="match status" value="1"/>
</dbReference>
<reference evidence="3 4" key="2">
    <citation type="submission" date="2018-04" db="EMBL/GenBank/DDBJ databases">
        <title>Thauera lacus sp. nov., isolated from an saline lake in Inner Mongolia, China.</title>
        <authorList>
            <person name="Liang Q.-Y."/>
        </authorList>
    </citation>
    <scope>NUCLEOTIDE SEQUENCE [LARGE SCALE GENOMIC DNA]</scope>
    <source>
        <strain evidence="3 4">D20</strain>
    </source>
</reference>
<protein>
    <submittedName>
        <fullName evidence="3">EpsI family protein</fullName>
    </submittedName>
</protein>
<proteinExistence type="predicted"/>
<keyword evidence="1" id="KW-0732">Signal</keyword>
<dbReference type="InterPro" id="IPR014263">
    <property type="entry name" value="Methanolan_biosynth_EpsI"/>
</dbReference>
<sequence>MNRRAIIIALLACVTAFGAQAITPRIALSDQLPALDLAALVPEQAGEWRVDPNVPAAVVNPQQDFAIQAIYNQTLSRTYVNARGDRIMLSIAYGSDQRDGVQVHMPEVCYPAQGFLLKSVRIDSLALAGGEIPVKRVETMHGNARPEPVTYWMTVGEDVVVNGKQKKLAELRYSIRGVYPDGLLFRVSTISRDSAAAYRMQDDFLRTIVAAIDPEHRPRFAGRGSIE</sequence>
<dbReference type="NCBIfam" id="NF045609">
    <property type="entry name" value="EpsI_type_B"/>
    <property type="match status" value="1"/>
</dbReference>
<comment type="caution">
    <text evidence="3">The sequence shown here is derived from an EMBL/GenBank/DDBJ whole genome shotgun (WGS) entry which is preliminary data.</text>
</comment>